<dbReference type="InterPro" id="IPR000504">
    <property type="entry name" value="RRM_dom"/>
</dbReference>
<evidence type="ECO:0000256" key="16">
    <source>
        <dbReference type="SAM" id="Phobius"/>
    </source>
</evidence>
<dbReference type="FunFam" id="3.30.40.10:FF:000006">
    <property type="entry name" value="CCR4-NOT transcription complex subunit 4"/>
    <property type="match status" value="1"/>
</dbReference>
<evidence type="ECO:0000256" key="1">
    <source>
        <dbReference type="ARBA" id="ARBA00004123"/>
    </source>
</evidence>
<dbReference type="GO" id="GO:0004842">
    <property type="term" value="F:ubiquitin-protein transferase activity"/>
    <property type="evidence" value="ECO:0007669"/>
    <property type="project" value="InterPro"/>
</dbReference>
<dbReference type="Gene3D" id="3.30.40.10">
    <property type="entry name" value="Zinc/RING finger domain, C3HC4 (zinc finger)"/>
    <property type="match status" value="1"/>
</dbReference>
<dbReference type="InterPro" id="IPR013083">
    <property type="entry name" value="Znf_RING/FYVE/PHD"/>
</dbReference>
<keyword evidence="5 14" id="KW-0479">Metal-binding</keyword>
<comment type="subcellular location">
    <subcellularLocation>
        <location evidence="2">Membrane</location>
        <topology evidence="2">Multi-pass membrane protein</topology>
    </subcellularLocation>
    <subcellularLocation>
        <location evidence="1">Nucleus</location>
    </subcellularLocation>
</comment>
<evidence type="ECO:0000259" key="18">
    <source>
        <dbReference type="PROSITE" id="PS50103"/>
    </source>
</evidence>
<keyword evidence="7 14" id="KW-0862">Zinc</keyword>
<dbReference type="InterPro" id="IPR035979">
    <property type="entry name" value="RBD_domain_sf"/>
</dbReference>
<dbReference type="GO" id="GO:0016020">
    <property type="term" value="C:membrane"/>
    <property type="evidence" value="ECO:0007669"/>
    <property type="project" value="UniProtKB-SubCell"/>
</dbReference>
<feature type="transmembrane region" description="Helical" evidence="16">
    <location>
        <begin position="635"/>
        <end position="659"/>
    </location>
</feature>
<dbReference type="STRING" id="35722.A0A0B7MVS4"/>
<dbReference type="InterPro" id="IPR039780">
    <property type="entry name" value="Mot2"/>
</dbReference>
<dbReference type="CDD" id="cd16618">
    <property type="entry name" value="mRING-HC-C4C4_CNOT4"/>
    <property type="match status" value="1"/>
</dbReference>
<keyword evidence="11 16" id="KW-0472">Membrane</keyword>
<keyword evidence="9 16" id="KW-1133">Transmembrane helix</keyword>
<evidence type="ECO:0000313" key="20">
    <source>
        <dbReference type="Proteomes" id="UP000054107"/>
    </source>
</evidence>
<feature type="compositionally biased region" description="Basic and acidic residues" evidence="15">
    <location>
        <begin position="342"/>
        <end position="360"/>
    </location>
</feature>
<feature type="compositionally biased region" description="Acidic residues" evidence="15">
    <location>
        <begin position="232"/>
        <end position="252"/>
    </location>
</feature>
<keyword evidence="4 16" id="KW-0812">Transmembrane</keyword>
<dbReference type="InterPro" id="IPR012677">
    <property type="entry name" value="Nucleotide-bd_a/b_plait_sf"/>
</dbReference>
<evidence type="ECO:0000256" key="15">
    <source>
        <dbReference type="SAM" id="MobiDB-lite"/>
    </source>
</evidence>
<feature type="transmembrane region" description="Helical" evidence="16">
    <location>
        <begin position="564"/>
        <end position="580"/>
    </location>
</feature>
<evidence type="ECO:0000259" key="17">
    <source>
        <dbReference type="PROSITE" id="PS50102"/>
    </source>
</evidence>
<dbReference type="AlphaFoldDB" id="A0A0B7MVS4"/>
<evidence type="ECO:0000256" key="10">
    <source>
        <dbReference type="ARBA" id="ARBA00023054"/>
    </source>
</evidence>
<evidence type="ECO:0008006" key="21">
    <source>
        <dbReference type="Google" id="ProtNLM"/>
    </source>
</evidence>
<dbReference type="EMBL" id="LN718810">
    <property type="protein sequence ID" value="CEP06909.1"/>
    <property type="molecule type" value="Genomic_DNA"/>
</dbReference>
<dbReference type="OrthoDB" id="1923159at2759"/>
<dbReference type="GO" id="GO:0016567">
    <property type="term" value="P:protein ubiquitination"/>
    <property type="evidence" value="ECO:0007669"/>
    <property type="project" value="TreeGrafter"/>
</dbReference>
<feature type="compositionally biased region" description="Polar residues" evidence="15">
    <location>
        <begin position="278"/>
        <end position="295"/>
    </location>
</feature>
<feature type="compositionally biased region" description="Low complexity" evidence="15">
    <location>
        <begin position="314"/>
        <end position="324"/>
    </location>
</feature>
<keyword evidence="10" id="KW-0175">Coiled coil</keyword>
<evidence type="ECO:0000256" key="9">
    <source>
        <dbReference type="ARBA" id="ARBA00022989"/>
    </source>
</evidence>
<dbReference type="InterPro" id="IPR039515">
    <property type="entry name" value="NOT4_mRING-HC-C4C4"/>
</dbReference>
<keyword evidence="8 13" id="KW-0694">RNA-binding</keyword>
<feature type="transmembrane region" description="Helical" evidence="16">
    <location>
        <begin position="526"/>
        <end position="552"/>
    </location>
</feature>
<organism evidence="19 20">
    <name type="scientific">Parasitella parasitica</name>
    <dbReference type="NCBI Taxonomy" id="35722"/>
    <lineage>
        <taxon>Eukaryota</taxon>
        <taxon>Fungi</taxon>
        <taxon>Fungi incertae sedis</taxon>
        <taxon>Mucoromycota</taxon>
        <taxon>Mucoromycotina</taxon>
        <taxon>Mucoromycetes</taxon>
        <taxon>Mucorales</taxon>
        <taxon>Mucorineae</taxon>
        <taxon>Mucoraceae</taxon>
        <taxon>Parasitella</taxon>
    </lineage>
</organism>
<dbReference type="InterPro" id="IPR000571">
    <property type="entry name" value="Znf_CCCH"/>
</dbReference>
<evidence type="ECO:0000256" key="7">
    <source>
        <dbReference type="ARBA" id="ARBA00022833"/>
    </source>
</evidence>
<feature type="transmembrane region" description="Helical" evidence="16">
    <location>
        <begin position="601"/>
        <end position="623"/>
    </location>
</feature>
<evidence type="ECO:0000256" key="6">
    <source>
        <dbReference type="ARBA" id="ARBA00022771"/>
    </source>
</evidence>
<dbReference type="PANTHER" id="PTHR12603:SF0">
    <property type="entry name" value="CCR4-NOT TRANSCRIPTION COMPLEX SUBUNIT 4"/>
    <property type="match status" value="1"/>
</dbReference>
<evidence type="ECO:0000256" key="13">
    <source>
        <dbReference type="PROSITE-ProRule" id="PRU00176"/>
    </source>
</evidence>
<evidence type="ECO:0000256" key="5">
    <source>
        <dbReference type="ARBA" id="ARBA00022723"/>
    </source>
</evidence>
<feature type="compositionally biased region" description="Low complexity" evidence="15">
    <location>
        <begin position="366"/>
        <end position="376"/>
    </location>
</feature>
<dbReference type="PROSITE" id="PS50102">
    <property type="entry name" value="RRM"/>
    <property type="match status" value="1"/>
</dbReference>
<dbReference type="Gene3D" id="3.30.70.330">
    <property type="match status" value="1"/>
</dbReference>
<proteinExistence type="inferred from homology"/>
<feature type="compositionally biased region" description="Basic residues" evidence="15">
    <location>
        <begin position="330"/>
        <end position="341"/>
    </location>
</feature>
<evidence type="ECO:0000256" key="14">
    <source>
        <dbReference type="PROSITE-ProRule" id="PRU00723"/>
    </source>
</evidence>
<dbReference type="Pfam" id="PF05255">
    <property type="entry name" value="UPF0220"/>
    <property type="match status" value="1"/>
</dbReference>
<feature type="domain" description="RRM" evidence="17">
    <location>
        <begin position="92"/>
        <end position="183"/>
    </location>
</feature>
<name>A0A0B7MVS4_9FUNG</name>
<sequence length="671" mass="75022">MEELDIPERNFRPCPCGYKICRFCWHHIRVNLNGRCPACRREYSDQNAEFEPISTDELSRIKREKKEKERQQKDMDLANRRHLASMRVVQKNLVYIIGLHPKLATEEIVRSTEYFGHFGKIAKIVINKRQIAPTSHANGATSMQPSAAVYVTYVRKEDAAKAIHAVDGSVMAGRILRASFGTTKYCTYYLRNMACPNPNCLYLHEPGEDADTISKEELATGKHRLRNQMANDDSDDQHNDDDSEDDSADDEDYRGLANYPALSASKDERSALPATASWGKTSTPGTPITKNSQSPDRALTPDAFGPPLAVAVAQQQQQQQQRQQLSPSALKRKLEKKKRKELLRQKKEEGLQPKQKEHESTTVPPSSASSSQAAASTVLSGQNQHQNVEAQSATNEGFEFDSLVNFVLGDAFNQVRVPDPSNTVDDTPVGVSRLYESDEDNLVRTPKHNEEVNSSLAEDLNKLNFDTISPLEFLTLAIPTPTYTGTFNPFAHQLLRTSPPIENTSLFDSPVRKTSRFGFAHKGRQIGVYFAGILFALGWWVFIDGLALLWRLKDRKVAPGIEDWAPGIITTLGMIVVGLIDKEALRTSPYGDDQHIWRARLFLFFGFTFLAGGFAGSVAVLVTKYIQDENLDLDNIYLGITDVVQSTLIMSSTGILWLAQSSEPDAQYYTI</sequence>
<dbReference type="Proteomes" id="UP000054107">
    <property type="component" value="Unassembled WGS sequence"/>
</dbReference>
<evidence type="ECO:0000313" key="19">
    <source>
        <dbReference type="EMBL" id="CEP06909.1"/>
    </source>
</evidence>
<keyword evidence="12" id="KW-0539">Nucleus</keyword>
<evidence type="ECO:0000256" key="11">
    <source>
        <dbReference type="ARBA" id="ARBA00023136"/>
    </source>
</evidence>
<dbReference type="InterPro" id="IPR007919">
    <property type="entry name" value="UPF0220"/>
</dbReference>
<feature type="region of interest" description="Disordered" evidence="15">
    <location>
        <begin position="226"/>
        <end position="390"/>
    </location>
</feature>
<accession>A0A0B7MVS4</accession>
<dbReference type="SMART" id="SM00361">
    <property type="entry name" value="RRM_1"/>
    <property type="match status" value="1"/>
</dbReference>
<evidence type="ECO:0000256" key="8">
    <source>
        <dbReference type="ARBA" id="ARBA00022884"/>
    </source>
</evidence>
<dbReference type="PROSITE" id="PS50103">
    <property type="entry name" value="ZF_C3H1"/>
    <property type="match status" value="1"/>
</dbReference>
<evidence type="ECO:0000256" key="2">
    <source>
        <dbReference type="ARBA" id="ARBA00004141"/>
    </source>
</evidence>
<gene>
    <name evidence="19" type="primary">PARPA_00164.1 scaffold 368</name>
</gene>
<keyword evidence="6 14" id="KW-0863">Zinc-finger</keyword>
<dbReference type="GO" id="GO:0005634">
    <property type="term" value="C:nucleus"/>
    <property type="evidence" value="ECO:0007669"/>
    <property type="project" value="UniProtKB-SubCell"/>
</dbReference>
<dbReference type="GO" id="GO:0008270">
    <property type="term" value="F:zinc ion binding"/>
    <property type="evidence" value="ECO:0007669"/>
    <property type="project" value="UniProtKB-KW"/>
</dbReference>
<dbReference type="InterPro" id="IPR003954">
    <property type="entry name" value="RRM_euk-type"/>
</dbReference>
<dbReference type="SUPFAM" id="SSF57850">
    <property type="entry name" value="RING/U-box"/>
    <property type="match status" value="1"/>
</dbReference>
<dbReference type="GO" id="GO:0003723">
    <property type="term" value="F:RNA binding"/>
    <property type="evidence" value="ECO:0007669"/>
    <property type="project" value="UniProtKB-UniRule"/>
</dbReference>
<protein>
    <recommendedName>
        <fullName evidence="21">RRM domain-containing protein</fullName>
    </recommendedName>
</protein>
<evidence type="ECO:0000256" key="3">
    <source>
        <dbReference type="ARBA" id="ARBA00005335"/>
    </source>
</evidence>
<dbReference type="GO" id="GO:0030014">
    <property type="term" value="C:CCR4-NOT complex"/>
    <property type="evidence" value="ECO:0007669"/>
    <property type="project" value="InterPro"/>
</dbReference>
<evidence type="ECO:0000256" key="12">
    <source>
        <dbReference type="ARBA" id="ARBA00023242"/>
    </source>
</evidence>
<feature type="zinc finger region" description="C3H1-type" evidence="14">
    <location>
        <begin position="180"/>
        <end position="207"/>
    </location>
</feature>
<dbReference type="SUPFAM" id="SSF54928">
    <property type="entry name" value="RNA-binding domain, RBD"/>
    <property type="match status" value="1"/>
</dbReference>
<reference evidence="19 20" key="1">
    <citation type="submission" date="2014-09" db="EMBL/GenBank/DDBJ databases">
        <authorList>
            <person name="Ellenberger Sabrina"/>
        </authorList>
    </citation>
    <scope>NUCLEOTIDE SEQUENCE [LARGE SCALE GENOMIC DNA]</scope>
    <source>
        <strain evidence="19 20">CBS 412.66</strain>
    </source>
</reference>
<comment type="similarity">
    <text evidence="3">Belongs to the UPF0220 family.</text>
</comment>
<dbReference type="InterPro" id="IPR034261">
    <property type="entry name" value="CNOT4_RRM"/>
</dbReference>
<evidence type="ECO:0000256" key="4">
    <source>
        <dbReference type="ARBA" id="ARBA00022692"/>
    </source>
</evidence>
<feature type="domain" description="C3H1-type" evidence="18">
    <location>
        <begin position="180"/>
        <end position="207"/>
    </location>
</feature>
<dbReference type="CDD" id="cd12438">
    <property type="entry name" value="RRM_CNOT4"/>
    <property type="match status" value="1"/>
</dbReference>
<dbReference type="PANTHER" id="PTHR12603">
    <property type="entry name" value="CCR4-NOT TRANSCRIPTION COMPLEX RELATED"/>
    <property type="match status" value="1"/>
</dbReference>
<dbReference type="Pfam" id="PF14570">
    <property type="entry name" value="zf-RING_4"/>
    <property type="match status" value="1"/>
</dbReference>
<keyword evidence="20" id="KW-1185">Reference proteome</keyword>
<feature type="compositionally biased region" description="Polar residues" evidence="15">
    <location>
        <begin position="377"/>
        <end position="390"/>
    </location>
</feature>